<evidence type="ECO:0000313" key="4">
    <source>
        <dbReference type="Proteomes" id="UP000004679"/>
    </source>
</evidence>
<dbReference type="PANTHER" id="PTHR14136:SF17">
    <property type="entry name" value="BTB_POZ DOMAIN-CONTAINING PROTEIN KCTD9"/>
    <property type="match status" value="1"/>
</dbReference>
<keyword evidence="2" id="KW-1133">Transmembrane helix</keyword>
<keyword evidence="4" id="KW-1185">Reference proteome</keyword>
<dbReference type="Gene3D" id="2.160.20.80">
    <property type="entry name" value="E3 ubiquitin-protein ligase SopA"/>
    <property type="match status" value="1"/>
</dbReference>
<dbReference type="SUPFAM" id="SSF141571">
    <property type="entry name" value="Pentapeptide repeat-like"/>
    <property type="match status" value="1"/>
</dbReference>
<dbReference type="InterPro" id="IPR001646">
    <property type="entry name" value="5peptide_repeat"/>
</dbReference>
<reference evidence="3 4" key="1">
    <citation type="journal article" date="2011" name="J. Bacteriol.">
        <title>Draft genome sequence of the chemolithoheterotrophic, halophilic methylotroph Methylophaga thiooxydans DMS010.</title>
        <authorList>
            <person name="Boden R."/>
            <person name="Ferriera S."/>
            <person name="Johnson J."/>
            <person name="Kelly D.P."/>
            <person name="Murrell J.C."/>
            <person name="Schafer H."/>
        </authorList>
    </citation>
    <scope>NUCLEOTIDE SEQUENCE [LARGE SCALE GENOMIC DNA]</scope>
    <source>
        <strain evidence="3 4">DMS010</strain>
    </source>
</reference>
<evidence type="ECO:0000256" key="1">
    <source>
        <dbReference type="SAM" id="MobiDB-lite"/>
    </source>
</evidence>
<accession>C0N6V4</accession>
<name>C0N6V4_9GAMM</name>
<dbReference type="EMBL" id="GG657899">
    <property type="protein sequence ID" value="EEF79278.1"/>
    <property type="molecule type" value="Genomic_DNA"/>
</dbReference>
<evidence type="ECO:0000256" key="2">
    <source>
        <dbReference type="SAM" id="Phobius"/>
    </source>
</evidence>
<dbReference type="PANTHER" id="PTHR14136">
    <property type="entry name" value="BTB_POZ DOMAIN-CONTAINING PROTEIN KCTD9"/>
    <property type="match status" value="1"/>
</dbReference>
<feature type="region of interest" description="Disordered" evidence="1">
    <location>
        <begin position="47"/>
        <end position="99"/>
    </location>
</feature>
<organism evidence="3 4">
    <name type="scientific">Methylophaga thiooxydans DMS010</name>
    <dbReference type="NCBI Taxonomy" id="637616"/>
    <lineage>
        <taxon>Bacteria</taxon>
        <taxon>Pseudomonadati</taxon>
        <taxon>Pseudomonadota</taxon>
        <taxon>Gammaproteobacteria</taxon>
        <taxon>Thiotrichales</taxon>
        <taxon>Piscirickettsiaceae</taxon>
        <taxon>Methylophaga</taxon>
    </lineage>
</organism>
<gene>
    <name evidence="3" type="ORF">MDMS009_1865</name>
</gene>
<sequence>MKPKHGQWYIRKDGEISGPFNGSVIINHLIVGRLSMRDEVSADKRHWLPLQHQTPLHPDTPDTDKAKRHLDERTGLDRREQQVTLPPEAKQRRGERRADEADIELERRELRRMLMQKYRNRHERMWWPLVITFLALVAITFLAVFYPTTIPVPLPNCAAPPSPEVNWNNCLKSDSQLAGADLTLAKLRNADLTGANMSNAALFGADIAYSNLRFSDLSYSNIEKAILIGSNLTQADLSYANLTQADLSYADLTNANLSNAVLDGVRFDHAIWLNGQICAPESLGQCLPLVE</sequence>
<protein>
    <submittedName>
        <fullName evidence="3">Pentapeptide repeat protein</fullName>
    </submittedName>
</protein>
<feature type="compositionally biased region" description="Basic and acidic residues" evidence="1">
    <location>
        <begin position="89"/>
        <end position="99"/>
    </location>
</feature>
<keyword evidence="2" id="KW-0472">Membrane</keyword>
<dbReference type="InterPro" id="IPR051082">
    <property type="entry name" value="Pentapeptide-BTB/POZ_domain"/>
</dbReference>
<feature type="transmembrane region" description="Helical" evidence="2">
    <location>
        <begin position="125"/>
        <end position="146"/>
    </location>
</feature>
<proteinExistence type="predicted"/>
<dbReference type="Pfam" id="PF00805">
    <property type="entry name" value="Pentapeptide"/>
    <property type="match status" value="2"/>
</dbReference>
<feature type="compositionally biased region" description="Basic and acidic residues" evidence="1">
    <location>
        <begin position="59"/>
        <end position="81"/>
    </location>
</feature>
<dbReference type="HOGENOM" id="CLU_073602_0_0_6"/>
<keyword evidence="2" id="KW-0812">Transmembrane</keyword>
<dbReference type="RefSeq" id="WP_008291364.1">
    <property type="nucleotide sequence ID" value="NZ_GG657899.1"/>
</dbReference>
<evidence type="ECO:0000313" key="3">
    <source>
        <dbReference type="EMBL" id="EEF79278.1"/>
    </source>
</evidence>
<dbReference type="AlphaFoldDB" id="C0N6V4"/>
<dbReference type="Proteomes" id="UP000004679">
    <property type="component" value="Unassembled WGS sequence"/>
</dbReference>